<organism evidence="1 2">
    <name type="scientific">Cellulomonas hominis</name>
    <dbReference type="NCBI Taxonomy" id="156981"/>
    <lineage>
        <taxon>Bacteria</taxon>
        <taxon>Bacillati</taxon>
        <taxon>Actinomycetota</taxon>
        <taxon>Actinomycetes</taxon>
        <taxon>Micrococcales</taxon>
        <taxon>Cellulomonadaceae</taxon>
        <taxon>Cellulomonas</taxon>
    </lineage>
</organism>
<accession>A0A7Z8JWJ2</accession>
<reference evidence="1 2" key="1">
    <citation type="submission" date="2019-05" db="EMBL/GenBank/DDBJ databases">
        <title>Genome sequence of Cellulomonas hominis strain CS1.</title>
        <authorList>
            <person name="Belmont J."/>
            <person name="Maclea K.S."/>
        </authorList>
    </citation>
    <scope>NUCLEOTIDE SEQUENCE [LARGE SCALE GENOMIC DNA]</scope>
    <source>
        <strain evidence="1 2">CS1</strain>
    </source>
</reference>
<evidence type="ECO:0000313" key="1">
    <source>
        <dbReference type="EMBL" id="TKR22269.1"/>
    </source>
</evidence>
<dbReference type="RefSeq" id="WP_154730879.1">
    <property type="nucleotide sequence ID" value="NZ_SZYE01000214.1"/>
</dbReference>
<dbReference type="EMBL" id="SZYE01000214">
    <property type="protein sequence ID" value="TKR22269.1"/>
    <property type="molecule type" value="Genomic_DNA"/>
</dbReference>
<dbReference type="Proteomes" id="UP000308121">
    <property type="component" value="Unassembled WGS sequence"/>
</dbReference>
<name>A0A7Z8JWJ2_9CELL</name>
<evidence type="ECO:0000313" key="2">
    <source>
        <dbReference type="Proteomes" id="UP000308121"/>
    </source>
</evidence>
<dbReference type="AlphaFoldDB" id="A0A7Z8JWJ2"/>
<sequence>MTTHAFADESKRPHYLLAVARLDQADLAAGRRSIRDLHLAGQRRLHMVKERASRQRAILSTVASLPVTVTIYRAARAAAVGERERRGRCLDQVVRDLSAHPRTRLVLERDDTLVRSDRVRMYAATRREACVDRVEYVHEPAATEPLLALPDAVAWAWNQGGDWRRRAAPVVARVADV</sequence>
<proteinExistence type="predicted"/>
<gene>
    <name evidence="1" type="ORF">FA014_17330</name>
</gene>
<comment type="caution">
    <text evidence="1">The sequence shown here is derived from an EMBL/GenBank/DDBJ whole genome shotgun (WGS) entry which is preliminary data.</text>
</comment>
<protein>
    <submittedName>
        <fullName evidence="1">Uncharacterized protein</fullName>
    </submittedName>
</protein>
<dbReference type="OrthoDB" id="5188615at2"/>